<gene>
    <name evidence="1" type="ORF">Aau02nite_00170</name>
</gene>
<sequence length="162" mass="18165">MKADRSPMSEADKAQFVLGVYFRTQAAIERFMGVDGLPQWTEHVASINAEAARRRVPDAAGQARDLLTGLESMLEVYGSDTSRTETPDRTRLTVRRCGIYDYRERAQQQGVQLTLKRPCEFCVDLHHRTANHLGVTVEHELGERSCEWVAHVPPGDQEGPAS</sequence>
<dbReference type="AlphaFoldDB" id="A0A919S274"/>
<organism evidence="1 2">
    <name type="scientific">Actinoplanes auranticolor</name>
    <dbReference type="NCBI Taxonomy" id="47988"/>
    <lineage>
        <taxon>Bacteria</taxon>
        <taxon>Bacillati</taxon>
        <taxon>Actinomycetota</taxon>
        <taxon>Actinomycetes</taxon>
        <taxon>Micromonosporales</taxon>
        <taxon>Micromonosporaceae</taxon>
        <taxon>Actinoplanes</taxon>
    </lineage>
</organism>
<keyword evidence="2" id="KW-1185">Reference proteome</keyword>
<protein>
    <submittedName>
        <fullName evidence="1">Uncharacterized protein</fullName>
    </submittedName>
</protein>
<comment type="caution">
    <text evidence="1">The sequence shown here is derived from an EMBL/GenBank/DDBJ whole genome shotgun (WGS) entry which is preliminary data.</text>
</comment>
<name>A0A919S274_9ACTN</name>
<evidence type="ECO:0000313" key="2">
    <source>
        <dbReference type="Proteomes" id="UP000681340"/>
    </source>
</evidence>
<reference evidence="1" key="1">
    <citation type="submission" date="2021-03" db="EMBL/GenBank/DDBJ databases">
        <title>Whole genome shotgun sequence of Actinoplanes auranticolor NBRC 12245.</title>
        <authorList>
            <person name="Komaki H."/>
            <person name="Tamura T."/>
        </authorList>
    </citation>
    <scope>NUCLEOTIDE SEQUENCE</scope>
    <source>
        <strain evidence="1">NBRC 12245</strain>
    </source>
</reference>
<evidence type="ECO:0000313" key="1">
    <source>
        <dbReference type="EMBL" id="GIM62841.1"/>
    </source>
</evidence>
<dbReference type="EMBL" id="BOQL01000001">
    <property type="protein sequence ID" value="GIM62841.1"/>
    <property type="molecule type" value="Genomic_DNA"/>
</dbReference>
<accession>A0A919S274</accession>
<proteinExistence type="predicted"/>
<dbReference type="Proteomes" id="UP000681340">
    <property type="component" value="Unassembled WGS sequence"/>
</dbReference>
<dbReference type="RefSeq" id="WP_212986191.1">
    <property type="nucleotide sequence ID" value="NZ_BAABEA010000029.1"/>
</dbReference>